<organism evidence="1 2">
    <name type="scientific">Ferroplasma acidiphilum</name>
    <dbReference type="NCBI Taxonomy" id="74969"/>
    <lineage>
        <taxon>Archaea</taxon>
        <taxon>Methanobacteriati</taxon>
        <taxon>Thermoplasmatota</taxon>
        <taxon>Thermoplasmata</taxon>
        <taxon>Thermoplasmatales</taxon>
        <taxon>Ferroplasmaceae</taxon>
        <taxon>Ferroplasma</taxon>
    </lineage>
</organism>
<dbReference type="RefSeq" id="WP_081142571.1">
    <property type="nucleotide sequence ID" value="NZ_CP015363.1"/>
</dbReference>
<dbReference type="Proteomes" id="UP000192050">
    <property type="component" value="Chromosome"/>
</dbReference>
<sequence>MKSIDNAWKVPLSRGGIFKIIINEDSLEIYRIFSGKYIEEKLHLKKDMDYIDSLIVPGATDPVEPEDLYNDIKNMIKTIFQHYNSNQSAKIQEIDNEKDSEEYRKIKFADIHDISMSASGDERFPELSLNGDRYILPSENFLAFSNADKERYEEYKNIVDGIRKQTGKM</sequence>
<dbReference type="KEGG" id="fai:FAD_1192"/>
<dbReference type="AlphaFoldDB" id="A0A1V0N4N8"/>
<protein>
    <submittedName>
        <fullName evidence="1">Uncharacterized protein</fullName>
    </submittedName>
</protein>
<proteinExistence type="predicted"/>
<gene>
    <name evidence="1" type="ORF">FAD_1192</name>
</gene>
<reference evidence="1 2" key="1">
    <citation type="submission" date="2011-10" db="EMBL/GenBank/DDBJ databases">
        <title>Metabolic and evolutionary patterns in the extreme acidophile Ferroplasma acidiphilum.</title>
        <authorList>
            <person name="Golyshina O.V."/>
            <person name="Kozyavkin S.A."/>
            <person name="Tatusov R.L."/>
            <person name="Slesarev A.I."/>
            <person name="Golyshin P.N."/>
        </authorList>
    </citation>
    <scope>NUCLEOTIDE SEQUENCE [LARGE SCALE GENOMIC DNA]</scope>
    <source>
        <strain evidence="2">Y</strain>
    </source>
</reference>
<evidence type="ECO:0000313" key="2">
    <source>
        <dbReference type="Proteomes" id="UP000192050"/>
    </source>
</evidence>
<name>A0A1V0N4N8_9ARCH</name>
<accession>A0A1V0N4N8</accession>
<dbReference type="OrthoDB" id="385892at2157"/>
<dbReference type="EMBL" id="CP015363">
    <property type="protein sequence ID" value="ARD85066.1"/>
    <property type="molecule type" value="Genomic_DNA"/>
</dbReference>
<evidence type="ECO:0000313" key="1">
    <source>
        <dbReference type="EMBL" id="ARD85066.1"/>
    </source>
</evidence>
<keyword evidence="2" id="KW-1185">Reference proteome</keyword>
<dbReference type="GeneID" id="84217787"/>